<dbReference type="EMBL" id="CP092625">
    <property type="protein sequence ID" value="UMM44538.1"/>
    <property type="molecule type" value="Genomic_DNA"/>
</dbReference>
<dbReference type="AlphaFoldDB" id="A0AAE9FEN8"/>
<evidence type="ECO:0000256" key="1">
    <source>
        <dbReference type="SAM" id="MobiDB-lite"/>
    </source>
</evidence>
<keyword evidence="3" id="KW-1185">Reference proteome</keyword>
<proteinExistence type="predicted"/>
<sequence length="349" mass="39981">MKFHMFIDHMASSIRFHGSPLISSASSFERLNQTLGRSSNAYTTRTLINISNRFMGMKRASEHCSSSLYQKEISTPKTMSAFLDDNDNDIVPEEKCDKSLKDAVKDGNVLRVGSTIRKGFDDQSISDLQFEELVRVSPKPTISLFQFHKQLENASSPEKKDLMMGQMFLTKMDDKSIQILKASVSSLSHNFAEKTKIGILTKRTLEGVHVIEPIDEFPRIDIMHIYYKHSLIGDCAFSQMTNFLTRVLKNALNPPYHIWNYSYRPKCVRSTDKHFQLLPEQVSDTLLDFSYDVVGVFLPDHLLYGKISENESFLKTISGDPMKEIRRRRDKRENVAETSKSSIGHMLYV</sequence>
<protein>
    <submittedName>
        <fullName evidence="2">Uncharacterized protein</fullName>
    </submittedName>
</protein>
<name>A0AAE9FEN8_CAEBR</name>
<organism evidence="2 3">
    <name type="scientific">Caenorhabditis briggsae</name>
    <dbReference type="NCBI Taxonomy" id="6238"/>
    <lineage>
        <taxon>Eukaryota</taxon>
        <taxon>Metazoa</taxon>
        <taxon>Ecdysozoa</taxon>
        <taxon>Nematoda</taxon>
        <taxon>Chromadorea</taxon>
        <taxon>Rhabditida</taxon>
        <taxon>Rhabditina</taxon>
        <taxon>Rhabditomorpha</taxon>
        <taxon>Rhabditoidea</taxon>
        <taxon>Rhabditidae</taxon>
        <taxon>Peloderinae</taxon>
        <taxon>Caenorhabditis</taxon>
    </lineage>
</organism>
<accession>A0AAE9FEN8</accession>
<evidence type="ECO:0000313" key="2">
    <source>
        <dbReference type="EMBL" id="UMM44538.1"/>
    </source>
</evidence>
<dbReference type="PANTHER" id="PTHR47645:SF1">
    <property type="entry name" value="C2H2-TYPE DOMAIN-CONTAINING PROTEIN-RELATED"/>
    <property type="match status" value="1"/>
</dbReference>
<gene>
    <name evidence="2" type="ORF">L5515_019672</name>
</gene>
<evidence type="ECO:0000313" key="3">
    <source>
        <dbReference type="Proteomes" id="UP000829354"/>
    </source>
</evidence>
<reference evidence="2 3" key="1">
    <citation type="submission" date="2022-04" db="EMBL/GenBank/DDBJ databases">
        <title>Chromosome-level reference genomes for two strains of Caenorhabditis briggsae: an improved platform for comparative genomics.</title>
        <authorList>
            <person name="Stevens L."/>
            <person name="Andersen E."/>
        </authorList>
    </citation>
    <scope>NUCLEOTIDE SEQUENCE [LARGE SCALE GENOMIC DNA]</scope>
    <source>
        <strain evidence="2">VX34</strain>
        <tissue evidence="2">Whole-organism</tissue>
    </source>
</reference>
<dbReference type="PANTHER" id="PTHR47645">
    <property type="entry name" value="PROTEIN CBG08267"/>
    <property type="match status" value="1"/>
</dbReference>
<feature type="region of interest" description="Disordered" evidence="1">
    <location>
        <begin position="327"/>
        <end position="349"/>
    </location>
</feature>
<dbReference type="Proteomes" id="UP000829354">
    <property type="component" value="Chromosome X"/>
</dbReference>